<dbReference type="GO" id="GO:0005840">
    <property type="term" value="C:ribosome"/>
    <property type="evidence" value="ECO:0007669"/>
    <property type="project" value="UniProtKB-KW"/>
</dbReference>
<keyword evidence="6" id="KW-1185">Reference proteome</keyword>
<gene>
    <name evidence="4" type="ORF">BN980_GECA13s01165g</name>
    <name evidence="5" type="ORF">DV451_000327</name>
</gene>
<dbReference type="PANTHER" id="PTHR10759">
    <property type="entry name" value="60S RIBOSOMAL PROTEIN L34"/>
    <property type="match status" value="1"/>
</dbReference>
<evidence type="ECO:0000313" key="5">
    <source>
        <dbReference type="EMBL" id="KAF5104736.1"/>
    </source>
</evidence>
<dbReference type="AlphaFoldDB" id="A0A0J9XF96"/>
<evidence type="ECO:0000313" key="4">
    <source>
        <dbReference type="EMBL" id="CDO55984.1"/>
    </source>
</evidence>
<dbReference type="GO" id="GO:0006412">
    <property type="term" value="P:translation"/>
    <property type="evidence" value="ECO:0007669"/>
    <property type="project" value="InterPro"/>
</dbReference>
<sequence>MAQRLTYRRRNPYNSRSNKVKIVKTPGGNLRYHHVKKNGTRPKCADTGVPLPGVAALRPREYANISKTKKTVSRAYGGSVSANAVKEKIIRAFLVEEQKVVKRVLKESAEKAKSEEKPKKKTSKK</sequence>
<dbReference type="InterPro" id="IPR018065">
    <property type="entry name" value="Ribosomal_eL34_CS"/>
</dbReference>
<evidence type="ECO:0000256" key="3">
    <source>
        <dbReference type="ARBA" id="ARBA00023274"/>
    </source>
</evidence>
<dbReference type="OrthoDB" id="277449at2759"/>
<evidence type="ECO:0000313" key="6">
    <source>
        <dbReference type="Proteomes" id="UP000242525"/>
    </source>
</evidence>
<evidence type="ECO:0000256" key="1">
    <source>
        <dbReference type="ARBA" id="ARBA00009875"/>
    </source>
</evidence>
<comment type="caution">
    <text evidence="4">The sequence shown here is derived from an EMBL/GenBank/DDBJ whole genome shotgun (WGS) entry which is preliminary data.</text>
</comment>
<dbReference type="PROSITE" id="PS01145">
    <property type="entry name" value="RIBOSOMAL_L34E"/>
    <property type="match status" value="1"/>
</dbReference>
<evidence type="ECO:0000256" key="2">
    <source>
        <dbReference type="ARBA" id="ARBA00022980"/>
    </source>
</evidence>
<dbReference type="Gene3D" id="6.20.340.10">
    <property type="match status" value="1"/>
</dbReference>
<dbReference type="InterPro" id="IPR008195">
    <property type="entry name" value="Ribosomal_eL34"/>
</dbReference>
<dbReference type="Gene3D" id="6.20.370.70">
    <property type="match status" value="1"/>
</dbReference>
<reference evidence="4 6" key="1">
    <citation type="submission" date="2014-03" db="EMBL/GenBank/DDBJ databases">
        <authorList>
            <person name="Casaregola S."/>
        </authorList>
    </citation>
    <scope>NUCLEOTIDE SEQUENCE [LARGE SCALE GENOMIC DNA]</scope>
    <source>
        <strain evidence="4 6">CLIB 918</strain>
    </source>
</reference>
<dbReference type="Pfam" id="PF01199">
    <property type="entry name" value="Ribosomal_L34e"/>
    <property type="match status" value="1"/>
</dbReference>
<organism evidence="4 6">
    <name type="scientific">Geotrichum candidum</name>
    <name type="common">Oospora lactis</name>
    <name type="synonym">Dipodascus geotrichum</name>
    <dbReference type="NCBI Taxonomy" id="1173061"/>
    <lineage>
        <taxon>Eukaryota</taxon>
        <taxon>Fungi</taxon>
        <taxon>Dikarya</taxon>
        <taxon>Ascomycota</taxon>
        <taxon>Saccharomycotina</taxon>
        <taxon>Dipodascomycetes</taxon>
        <taxon>Dipodascales</taxon>
        <taxon>Dipodascaceae</taxon>
        <taxon>Geotrichum</taxon>
    </lineage>
</organism>
<dbReference type="EMBL" id="QQZK01000004">
    <property type="protein sequence ID" value="KAF5104736.1"/>
    <property type="molecule type" value="Genomic_DNA"/>
</dbReference>
<reference evidence="5" key="3">
    <citation type="submission" date="2020-01" db="EMBL/GenBank/DDBJ databases">
        <authorList>
            <person name="Perkins V."/>
            <person name="Lessard M.-H."/>
            <person name="Dugat-Bony E."/>
            <person name="Frenette M."/>
            <person name="Labrie S."/>
        </authorList>
    </citation>
    <scope>NUCLEOTIDE SEQUENCE</scope>
    <source>
        <strain evidence="5">LMA-70</strain>
    </source>
</reference>
<proteinExistence type="inferred from homology"/>
<dbReference type="STRING" id="1173061.A0A0J9XF96"/>
<dbReference type="PRINTS" id="PR01250">
    <property type="entry name" value="RIBOSOMALL34"/>
</dbReference>
<name>A0A0J9XF96_GEOCN</name>
<dbReference type="Proteomes" id="UP000242525">
    <property type="component" value="Unassembled WGS sequence"/>
</dbReference>
<protein>
    <submittedName>
        <fullName evidence="4">Similar to Saccharomyces cerevisiae YER056C-A RPL34A Protein component of the large (60S) ribosomal subunit</fullName>
    </submittedName>
</protein>
<accession>A0A0J9XF96</accession>
<comment type="similarity">
    <text evidence="1">Belongs to the eukaryotic ribosomal protein eL34 family.</text>
</comment>
<reference evidence="5" key="2">
    <citation type="journal article" date="2020" name="Front. Microbiol.">
        <title>Phenotypic and Genetic Characterization of the Cheese Ripening Yeast Geotrichum candidum.</title>
        <authorList>
            <person name="Perkins V."/>
            <person name="Vignola S."/>
            <person name="Lessard M.H."/>
            <person name="Plante P.L."/>
            <person name="Corbeil J."/>
            <person name="Dugat-Bony E."/>
            <person name="Frenette M."/>
            <person name="Labrie S."/>
        </authorList>
    </citation>
    <scope>NUCLEOTIDE SEQUENCE</scope>
    <source>
        <strain evidence="5">LMA-70</strain>
    </source>
</reference>
<keyword evidence="2" id="KW-0689">Ribosomal protein</keyword>
<dbReference type="InterPro" id="IPR038562">
    <property type="entry name" value="Ribosomal_eL34_C_sf"/>
</dbReference>
<dbReference type="Proteomes" id="UP000750522">
    <property type="component" value="Unassembled WGS sequence"/>
</dbReference>
<dbReference type="GO" id="GO:0003735">
    <property type="term" value="F:structural constituent of ribosome"/>
    <property type="evidence" value="ECO:0007669"/>
    <property type="project" value="InterPro"/>
</dbReference>
<dbReference type="GO" id="GO:1990904">
    <property type="term" value="C:ribonucleoprotein complex"/>
    <property type="evidence" value="ECO:0007669"/>
    <property type="project" value="UniProtKB-KW"/>
</dbReference>
<dbReference type="EMBL" id="CCBN010000013">
    <property type="protein sequence ID" value="CDO55984.1"/>
    <property type="molecule type" value="Genomic_DNA"/>
</dbReference>
<keyword evidence="3" id="KW-0687">Ribonucleoprotein</keyword>